<keyword evidence="2" id="KW-1185">Reference proteome</keyword>
<evidence type="ECO:0000313" key="1">
    <source>
        <dbReference type="EMBL" id="PIK50159.1"/>
    </source>
</evidence>
<proteinExistence type="predicted"/>
<dbReference type="Proteomes" id="UP000230750">
    <property type="component" value="Unassembled WGS sequence"/>
</dbReference>
<dbReference type="AlphaFoldDB" id="A0A2G8KQ91"/>
<reference evidence="1 2" key="1">
    <citation type="journal article" date="2017" name="PLoS Biol.">
        <title>The sea cucumber genome provides insights into morphological evolution and visceral regeneration.</title>
        <authorList>
            <person name="Zhang X."/>
            <person name="Sun L."/>
            <person name="Yuan J."/>
            <person name="Sun Y."/>
            <person name="Gao Y."/>
            <person name="Zhang L."/>
            <person name="Li S."/>
            <person name="Dai H."/>
            <person name="Hamel J.F."/>
            <person name="Liu C."/>
            <person name="Yu Y."/>
            <person name="Liu S."/>
            <person name="Lin W."/>
            <person name="Guo K."/>
            <person name="Jin S."/>
            <person name="Xu P."/>
            <person name="Storey K.B."/>
            <person name="Huan P."/>
            <person name="Zhang T."/>
            <person name="Zhou Y."/>
            <person name="Zhang J."/>
            <person name="Lin C."/>
            <person name="Li X."/>
            <person name="Xing L."/>
            <person name="Huo D."/>
            <person name="Sun M."/>
            <person name="Wang L."/>
            <person name="Mercier A."/>
            <person name="Li F."/>
            <person name="Yang H."/>
            <person name="Xiang J."/>
        </authorList>
    </citation>
    <scope>NUCLEOTIDE SEQUENCE [LARGE SCALE GENOMIC DNA]</scope>
    <source>
        <strain evidence="1">Shaxun</strain>
        <tissue evidence="1">Muscle</tissue>
    </source>
</reference>
<gene>
    <name evidence="1" type="ORF">BSL78_12957</name>
</gene>
<evidence type="ECO:0000313" key="2">
    <source>
        <dbReference type="Proteomes" id="UP000230750"/>
    </source>
</evidence>
<dbReference type="EMBL" id="MRZV01000431">
    <property type="protein sequence ID" value="PIK50159.1"/>
    <property type="molecule type" value="Genomic_DNA"/>
</dbReference>
<organism evidence="1 2">
    <name type="scientific">Stichopus japonicus</name>
    <name type="common">Sea cucumber</name>
    <dbReference type="NCBI Taxonomy" id="307972"/>
    <lineage>
        <taxon>Eukaryota</taxon>
        <taxon>Metazoa</taxon>
        <taxon>Echinodermata</taxon>
        <taxon>Eleutherozoa</taxon>
        <taxon>Echinozoa</taxon>
        <taxon>Holothuroidea</taxon>
        <taxon>Aspidochirotacea</taxon>
        <taxon>Aspidochirotida</taxon>
        <taxon>Stichopodidae</taxon>
        <taxon>Apostichopus</taxon>
    </lineage>
</organism>
<name>A0A2G8KQ91_STIJA</name>
<sequence>MLLLLAPSLGPAPFRRSAGRASAPATLFWGPSTCYSRRFPAPDRLWVRSGASVLGSLWGLAGPGVSPEPISVCVPRRTSLVRSSRSSVGRPRIERILPVILAPGSLGVSPCSAPGADLRPTQVLGRASWLAPRVGLEGLLRASRLLRPPTVILGGSALAGLRVRLKGLLRACTATSATRSGSCCDPPGFRQASWLPAYPGPGSSQPPGWLLELGLKAYSVQARLLRPPTRDPGRLSLLAGLPSRLKGLLRAARLLRPPALDHVATLLGSGRLPGSWLPAYPGPGSSQPPGWLLELGLKAYSVQARLLRPPTRDPGRLSLLAGLPSRA</sequence>
<comment type="caution">
    <text evidence="1">The sequence shown here is derived from an EMBL/GenBank/DDBJ whole genome shotgun (WGS) entry which is preliminary data.</text>
</comment>
<protein>
    <submittedName>
        <fullName evidence="1">Uncharacterized protein</fullName>
    </submittedName>
</protein>
<accession>A0A2G8KQ91</accession>